<proteinExistence type="predicted"/>
<dbReference type="KEGG" id="mbrn:26242514"/>
<feature type="domain" description="Deoxyribonuclease NucA/NucB" evidence="3">
    <location>
        <begin position="680"/>
        <end position="773"/>
    </location>
</feature>
<feature type="region of interest" description="Disordered" evidence="1">
    <location>
        <begin position="364"/>
        <end position="390"/>
    </location>
</feature>
<evidence type="ECO:0000256" key="2">
    <source>
        <dbReference type="SAM" id="SignalP"/>
    </source>
</evidence>
<dbReference type="GeneID" id="26242514"/>
<sequence length="823" mass="89933">MKVTIALLIITRLAAAIPSKSTEPFWYSSKVDETDSRPSLPEDSKTVLRRASGDQADLRIASKRAYYDNDKPHGESEVITLYIYNAGPNRAVAPEIRAGYGGSMDQDRATATLRQVNEWRQPSQGIKHGSLAWAGLPNPSSRVDERDMVITLPDVLAGVLMELNIEFPMTHETSYADHTMKASVSSSTTDPRKGNNEATYIITPNHHDDGQDYWNTPGNLANLDFNGLKAEPLSQADLRIASARERYNNDLPYGENEVLTFLVFNDGPTIDTRPVLTAGYTSSMDEDKMSSSAEQVWVPDGVDPSWDLEHHVWQPLDGANCRIDESNVVCDLPDIPPTVLYRVNITFPMSHETTYKDHTATAKISSQATDPNPDNDSTSYVITPNHDDDGDEYWRAPGNIAQLNGPSAPVGGRPCSTGWLLDTPIIMSNSNGRAQLPLNELEEWVNSKVGQVMSYDIGEKKLKPKTATGVEYGTSGEVTVVSFVSDGETQLSWSAHPDTLVYLYPTTIQVGQDKVRIGYWIPVRMLWVGATVRGMSPDGGITSSQVTNIQQAKGSEFRSAQPHMVSQSHSYVVGTMGAGGILTHNPNDNRLCGDANGPARLALLAVVANFLIARPPLPNVPNVPQQGYHLRHRRPTDPPTPRPAHGPPVLPADVPRRDEHGNWLVYLYEEDTPAAVENARYAVNEAGHPWQLTYDPAGAASRRRQSTGAHPSQRELLQLTTAELTGGVGTGQLDRDEYPPAIAREGGTGAVVTYIEAGDNRGAGSLMGRQFANYRTNPQPDGHAPFGPGDTFRYAIIHENLRAIEYLGDGVVDETQIDAPPTP</sequence>
<dbReference type="RefSeq" id="XP_014545173.1">
    <property type="nucleotide sequence ID" value="XM_014689687.1"/>
</dbReference>
<keyword evidence="2" id="KW-0732">Signal</keyword>
<feature type="compositionally biased region" description="Polar residues" evidence="1">
    <location>
        <begin position="364"/>
        <end position="382"/>
    </location>
</feature>
<feature type="chain" id="PRO_5028956233" evidence="2">
    <location>
        <begin position="17"/>
        <end position="823"/>
    </location>
</feature>
<name>A0A7D5YXY4_9HYPO</name>
<evidence type="ECO:0000259" key="3">
    <source>
        <dbReference type="Pfam" id="PF14040"/>
    </source>
</evidence>
<keyword evidence="5" id="KW-1185">Reference proteome</keyword>
<reference evidence="4 5" key="1">
    <citation type="submission" date="2020-07" db="EMBL/GenBank/DDBJ databases">
        <title>Telomere length de novo assembly of all 7 chromosomes of the fungus, Metarhizium brunneum, using a novel assembly pipeline.</title>
        <authorList>
            <person name="Saud z."/>
            <person name="Kortsinoglou A."/>
            <person name="Kouvelis V.N."/>
            <person name="Butt T.M."/>
        </authorList>
    </citation>
    <scope>NUCLEOTIDE SEQUENCE [LARGE SCALE GENOMIC DNA]</scope>
    <source>
        <strain evidence="4 5">4556</strain>
    </source>
</reference>
<evidence type="ECO:0000313" key="5">
    <source>
        <dbReference type="Proteomes" id="UP000510686"/>
    </source>
</evidence>
<organism evidence="4 5">
    <name type="scientific">Metarhizium brunneum</name>
    <dbReference type="NCBI Taxonomy" id="500148"/>
    <lineage>
        <taxon>Eukaryota</taxon>
        <taxon>Fungi</taxon>
        <taxon>Dikarya</taxon>
        <taxon>Ascomycota</taxon>
        <taxon>Pezizomycotina</taxon>
        <taxon>Sordariomycetes</taxon>
        <taxon>Hypocreomycetidae</taxon>
        <taxon>Hypocreales</taxon>
        <taxon>Clavicipitaceae</taxon>
        <taxon>Metarhizium</taxon>
    </lineage>
</organism>
<dbReference type="Proteomes" id="UP000510686">
    <property type="component" value="Chromosome 2"/>
</dbReference>
<feature type="compositionally biased region" description="Pro residues" evidence="1">
    <location>
        <begin position="637"/>
        <end position="650"/>
    </location>
</feature>
<feature type="region of interest" description="Disordered" evidence="1">
    <location>
        <begin position="622"/>
        <end position="656"/>
    </location>
</feature>
<dbReference type="InterPro" id="IPR029476">
    <property type="entry name" value="DNase_NucA_NucB"/>
</dbReference>
<evidence type="ECO:0000313" key="4">
    <source>
        <dbReference type="EMBL" id="QLI67225.1"/>
    </source>
</evidence>
<protein>
    <submittedName>
        <fullName evidence="4">DNA-entry nuclease</fullName>
    </submittedName>
</protein>
<accession>A0A7D5YXY4</accession>
<dbReference type="EMBL" id="CP058933">
    <property type="protein sequence ID" value="QLI67225.1"/>
    <property type="molecule type" value="Genomic_DNA"/>
</dbReference>
<evidence type="ECO:0000256" key="1">
    <source>
        <dbReference type="SAM" id="MobiDB-lite"/>
    </source>
</evidence>
<gene>
    <name evidence="4" type="primary">nucA</name>
    <name evidence="4" type="ORF">G6M90_00g050710</name>
</gene>
<dbReference type="Pfam" id="PF14040">
    <property type="entry name" value="DNase_NucA_NucB"/>
    <property type="match status" value="1"/>
</dbReference>
<dbReference type="OrthoDB" id="4937951at2759"/>
<feature type="signal peptide" evidence="2">
    <location>
        <begin position="1"/>
        <end position="16"/>
    </location>
</feature>
<dbReference type="AlphaFoldDB" id="A0A7D5YXY4"/>